<evidence type="ECO:0000256" key="3">
    <source>
        <dbReference type="ARBA" id="ARBA00023002"/>
    </source>
</evidence>
<dbReference type="Pfam" id="PF00248">
    <property type="entry name" value="Aldo_ket_red"/>
    <property type="match status" value="1"/>
</dbReference>
<feature type="site" description="Lowers pKa of active site Tyr" evidence="6">
    <location>
        <position position="77"/>
    </location>
</feature>
<proteinExistence type="inferred from homology"/>
<dbReference type="AlphaFoldDB" id="A0A9W6B041"/>
<dbReference type="PANTHER" id="PTHR43827:SF3">
    <property type="entry name" value="NADP-DEPENDENT OXIDOREDUCTASE DOMAIN-CONTAINING PROTEIN"/>
    <property type="match status" value="1"/>
</dbReference>
<reference evidence="8" key="2">
    <citation type="journal article" date="2023" name="PLoS ONE">
        <title>Philodulcilactobacillus myokoensis gen. nov., sp. nov., a fructophilic, acidophilic, and agar-phobic lactic acid bacterium isolated from fermented vegetable extracts.</title>
        <authorList>
            <person name="Kouya T."/>
            <person name="Ishiyama Y."/>
            <person name="Ohashi S."/>
            <person name="Kumakubo R."/>
            <person name="Yamazaki T."/>
            <person name="Otaki T."/>
        </authorList>
    </citation>
    <scope>NUCLEOTIDE SEQUENCE</scope>
    <source>
        <strain evidence="8">WR16-4</strain>
    </source>
</reference>
<feature type="binding site" evidence="5">
    <location>
        <position position="110"/>
    </location>
    <ligand>
        <name>substrate</name>
    </ligand>
</feature>
<gene>
    <name evidence="8" type="ORF">WR164_01040</name>
</gene>
<dbReference type="FunFam" id="3.20.20.100:FF:000015">
    <property type="entry name" value="Oxidoreductase, aldo/keto reductase family"/>
    <property type="match status" value="1"/>
</dbReference>
<evidence type="ECO:0000256" key="5">
    <source>
        <dbReference type="PIRSR" id="PIRSR000097-2"/>
    </source>
</evidence>
<dbReference type="GO" id="GO:0016616">
    <property type="term" value="F:oxidoreductase activity, acting on the CH-OH group of donors, NAD or NADP as acceptor"/>
    <property type="evidence" value="ECO:0007669"/>
    <property type="project" value="UniProtKB-ARBA"/>
</dbReference>
<evidence type="ECO:0000256" key="1">
    <source>
        <dbReference type="ARBA" id="ARBA00007905"/>
    </source>
</evidence>
<dbReference type="CDD" id="cd19133">
    <property type="entry name" value="AKR_AKR5F1"/>
    <property type="match status" value="1"/>
</dbReference>
<evidence type="ECO:0000256" key="6">
    <source>
        <dbReference type="PIRSR" id="PIRSR000097-3"/>
    </source>
</evidence>
<keyword evidence="9" id="KW-1185">Reference proteome</keyword>
<dbReference type="PROSITE" id="PS00063">
    <property type="entry name" value="ALDOKETO_REDUCTASE_3"/>
    <property type="match status" value="1"/>
</dbReference>
<name>A0A9W6B041_9LACO</name>
<dbReference type="InterPro" id="IPR023210">
    <property type="entry name" value="NADP_OxRdtase_dom"/>
</dbReference>
<dbReference type="PROSITE" id="PS00798">
    <property type="entry name" value="ALDOKETO_REDUCTASE_1"/>
    <property type="match status" value="1"/>
</dbReference>
<organism evidence="8 9">
    <name type="scientific">Philodulcilactobacillus myokoensis</name>
    <dbReference type="NCBI Taxonomy" id="2929573"/>
    <lineage>
        <taxon>Bacteria</taxon>
        <taxon>Bacillati</taxon>
        <taxon>Bacillota</taxon>
        <taxon>Bacilli</taxon>
        <taxon>Lactobacillales</taxon>
        <taxon>Lactobacillaceae</taxon>
        <taxon>Philodulcilactobacillus</taxon>
    </lineage>
</organism>
<evidence type="ECO:0000259" key="7">
    <source>
        <dbReference type="Pfam" id="PF00248"/>
    </source>
</evidence>
<dbReference type="InterPro" id="IPR018170">
    <property type="entry name" value="Aldo/ket_reductase_CS"/>
</dbReference>
<protein>
    <submittedName>
        <fullName evidence="8">Oxidoreductase</fullName>
    </submittedName>
</protein>
<evidence type="ECO:0000256" key="4">
    <source>
        <dbReference type="PIRSR" id="PIRSR000097-1"/>
    </source>
</evidence>
<comment type="similarity">
    <text evidence="1">Belongs to the aldo/keto reductase family.</text>
</comment>
<dbReference type="Gene3D" id="3.20.20.100">
    <property type="entry name" value="NADP-dependent oxidoreductase domain"/>
    <property type="match status" value="1"/>
</dbReference>
<keyword evidence="3" id="KW-0560">Oxidoreductase</keyword>
<comment type="caution">
    <text evidence="8">The sequence shown here is derived from an EMBL/GenBank/DDBJ whole genome shotgun (WGS) entry which is preliminary data.</text>
</comment>
<feature type="domain" description="NADP-dependent oxidoreductase" evidence="7">
    <location>
        <begin position="27"/>
        <end position="261"/>
    </location>
</feature>
<sequence>MVNIPNVKLNNDVLMPQEGFGVYQIPDYEQCKQAVKDALAAGYRAIDTAQIYQNEQAVGDAIKESNVARKDIFLTTKVWVSNFGKGTTAKSIHTSMNKLGTNYLDLVILHQHFGDYYGAYQDLEQLYGENKIRAIGVSNFNASAYNDFVKKVQVIPAINQVETHVFNQQTDLIQAMKKYGTQIESWGPLAEGHHHLFTNDTLVSIGKNHNKSAAQVALRFLVQNGIVVIPKSVHPERMKQNLAIWDFELTDDEMKQIKQLNTNRSIFF</sequence>
<accession>A0A9W6B041</accession>
<evidence type="ECO:0000313" key="9">
    <source>
        <dbReference type="Proteomes" id="UP001144204"/>
    </source>
</evidence>
<dbReference type="EMBL" id="BRPL01000002">
    <property type="protein sequence ID" value="GLB46125.1"/>
    <property type="molecule type" value="Genomic_DNA"/>
</dbReference>
<dbReference type="PRINTS" id="PR00069">
    <property type="entry name" value="ALDKETRDTASE"/>
</dbReference>
<dbReference type="InterPro" id="IPR020471">
    <property type="entry name" value="AKR"/>
</dbReference>
<dbReference type="PROSITE" id="PS00062">
    <property type="entry name" value="ALDOKETO_REDUCTASE_2"/>
    <property type="match status" value="1"/>
</dbReference>
<dbReference type="InterPro" id="IPR036812">
    <property type="entry name" value="NAD(P)_OxRdtase_dom_sf"/>
</dbReference>
<dbReference type="PANTHER" id="PTHR43827">
    <property type="entry name" value="2,5-DIKETO-D-GLUCONIC ACID REDUCTASE"/>
    <property type="match status" value="1"/>
</dbReference>
<dbReference type="Proteomes" id="UP001144204">
    <property type="component" value="Unassembled WGS sequence"/>
</dbReference>
<keyword evidence="2" id="KW-0521">NADP</keyword>
<evidence type="ECO:0000313" key="8">
    <source>
        <dbReference type="EMBL" id="GLB46125.1"/>
    </source>
</evidence>
<reference evidence="8" key="1">
    <citation type="submission" date="2022-07" db="EMBL/GenBank/DDBJ databases">
        <authorList>
            <person name="Kouya T."/>
            <person name="Ishiyama Y."/>
        </authorList>
    </citation>
    <scope>NUCLEOTIDE SEQUENCE</scope>
    <source>
        <strain evidence="8">WR16-4</strain>
    </source>
</reference>
<dbReference type="PIRSF" id="PIRSF000097">
    <property type="entry name" value="AKR"/>
    <property type="match status" value="1"/>
</dbReference>
<feature type="active site" description="Proton donor" evidence="4">
    <location>
        <position position="52"/>
    </location>
</feature>
<evidence type="ECO:0000256" key="2">
    <source>
        <dbReference type="ARBA" id="ARBA00022857"/>
    </source>
</evidence>
<dbReference type="SUPFAM" id="SSF51430">
    <property type="entry name" value="NAD(P)-linked oxidoreductase"/>
    <property type="match status" value="1"/>
</dbReference>